<evidence type="ECO:0000313" key="1">
    <source>
        <dbReference type="EMBL" id="CAD8043841.1"/>
    </source>
</evidence>
<proteinExistence type="predicted"/>
<keyword evidence="2" id="KW-1185">Reference proteome</keyword>
<sequence>MLSNINQCLFDIMLYNPYYFIQAKIPYNFLQKLYIIQFANQGILYLSFLQATLLFASLKLLPKPKYWARNKFWTLLPYSQGALTLIWMFNRFVIPNEGFQFVFAKQIQHIQEHNLLQTPLLYNRQYIINKLMSYHEEQSKTTSNKKLSLNQKLKDANQIIIDKSLDNSRVRQIYQLEFDQSLYSDIQIYKKELSSYLLNHV</sequence>
<protein>
    <submittedName>
        <fullName evidence="1">Uncharacterized protein</fullName>
    </submittedName>
</protein>
<evidence type="ECO:0000313" key="2">
    <source>
        <dbReference type="Proteomes" id="UP000688137"/>
    </source>
</evidence>
<dbReference type="AlphaFoldDB" id="A0A8S1JP34"/>
<gene>
    <name evidence="1" type="ORF">PPRIM_AZ9-3.1.T0050495</name>
</gene>
<reference evidence="1" key="1">
    <citation type="submission" date="2021-01" db="EMBL/GenBank/DDBJ databases">
        <authorList>
            <consortium name="Genoscope - CEA"/>
            <person name="William W."/>
        </authorList>
    </citation>
    <scope>NUCLEOTIDE SEQUENCE</scope>
</reference>
<dbReference type="EMBL" id="CAJJDM010000002">
    <property type="protein sequence ID" value="CAD8043841.1"/>
    <property type="molecule type" value="Genomic_DNA"/>
</dbReference>
<comment type="caution">
    <text evidence="1">The sequence shown here is derived from an EMBL/GenBank/DDBJ whole genome shotgun (WGS) entry which is preliminary data.</text>
</comment>
<organism evidence="1 2">
    <name type="scientific">Paramecium primaurelia</name>
    <dbReference type="NCBI Taxonomy" id="5886"/>
    <lineage>
        <taxon>Eukaryota</taxon>
        <taxon>Sar</taxon>
        <taxon>Alveolata</taxon>
        <taxon>Ciliophora</taxon>
        <taxon>Intramacronucleata</taxon>
        <taxon>Oligohymenophorea</taxon>
        <taxon>Peniculida</taxon>
        <taxon>Parameciidae</taxon>
        <taxon>Paramecium</taxon>
    </lineage>
</organism>
<dbReference type="OMA" id="PKYWARN"/>
<dbReference type="Proteomes" id="UP000688137">
    <property type="component" value="Unassembled WGS sequence"/>
</dbReference>
<accession>A0A8S1JP34</accession>
<name>A0A8S1JP34_PARPR</name>